<proteinExistence type="predicted"/>
<sequence length="61" mass="6627">GDYRNPGWFRHPPGSQAYEWTGALAELRRVHDGGGQSMPLERPVEAPVGVQVRKPGGHAGH</sequence>
<evidence type="ECO:0000313" key="1">
    <source>
        <dbReference type="EMBL" id="MBN7823531.1"/>
    </source>
</evidence>
<reference evidence="1 2" key="1">
    <citation type="submission" date="2021-03" db="EMBL/GenBank/DDBJ databases">
        <title>novel species isolated from a fishpond in China.</title>
        <authorList>
            <person name="Lu H."/>
            <person name="Cai Z."/>
        </authorList>
    </citation>
    <scope>NUCLEOTIDE SEQUENCE [LARGE SCALE GENOMIC DNA]</scope>
    <source>
        <strain evidence="1 2">Y57</strain>
    </source>
</reference>
<comment type="caution">
    <text evidence="1">The sequence shown here is derived from an EMBL/GenBank/DDBJ whole genome shotgun (WGS) entry which is preliminary data.</text>
</comment>
<organism evidence="1 2">
    <name type="scientific">Bowmanella yangjiangensis</name>
    <dbReference type="NCBI Taxonomy" id="2811230"/>
    <lineage>
        <taxon>Bacteria</taxon>
        <taxon>Pseudomonadati</taxon>
        <taxon>Pseudomonadota</taxon>
        <taxon>Gammaproteobacteria</taxon>
        <taxon>Alteromonadales</taxon>
        <taxon>Alteromonadaceae</taxon>
        <taxon>Bowmanella</taxon>
    </lineage>
</organism>
<name>A0ABS3D591_9ALTE</name>
<dbReference type="EMBL" id="JAFKCS010000845">
    <property type="protein sequence ID" value="MBN7823531.1"/>
    <property type="molecule type" value="Genomic_DNA"/>
</dbReference>
<accession>A0ABS3D591</accession>
<gene>
    <name evidence="1" type="ORF">J0A65_26925</name>
</gene>
<evidence type="ECO:0000313" key="2">
    <source>
        <dbReference type="Proteomes" id="UP000663992"/>
    </source>
</evidence>
<feature type="non-terminal residue" evidence="1">
    <location>
        <position position="1"/>
    </location>
</feature>
<dbReference type="RefSeq" id="WP_206597224.1">
    <property type="nucleotide sequence ID" value="NZ_JAFKCS010000845.1"/>
</dbReference>
<dbReference type="Proteomes" id="UP000663992">
    <property type="component" value="Unassembled WGS sequence"/>
</dbReference>
<protein>
    <submittedName>
        <fullName evidence="1">Uncharacterized protein</fullName>
    </submittedName>
</protein>
<keyword evidence="2" id="KW-1185">Reference proteome</keyword>